<evidence type="ECO:0000313" key="1">
    <source>
        <dbReference type="EMBL" id="ODA34954.1"/>
    </source>
</evidence>
<reference evidence="1 2" key="1">
    <citation type="submission" date="2016-05" db="EMBL/GenBank/DDBJ databases">
        <title>Genomic and physiological characterization of Planctopirus sp. isolated from fresh water lake.</title>
        <authorList>
            <person name="Subhash Y."/>
            <person name="Ramana C."/>
        </authorList>
    </citation>
    <scope>NUCLEOTIDE SEQUENCE [LARGE SCALE GENOMIC DNA]</scope>
    <source>
        <strain evidence="1 2">JC280</strain>
    </source>
</reference>
<dbReference type="RefSeq" id="WP_068846527.1">
    <property type="nucleotide sequence ID" value="NZ_LYDR01000039.1"/>
</dbReference>
<organism evidence="1 2">
    <name type="scientific">Planctopirus hydrillae</name>
    <dbReference type="NCBI Taxonomy" id="1841610"/>
    <lineage>
        <taxon>Bacteria</taxon>
        <taxon>Pseudomonadati</taxon>
        <taxon>Planctomycetota</taxon>
        <taxon>Planctomycetia</taxon>
        <taxon>Planctomycetales</taxon>
        <taxon>Planctomycetaceae</taxon>
        <taxon>Planctopirus</taxon>
    </lineage>
</organism>
<dbReference type="AlphaFoldDB" id="A0A1C3ENZ2"/>
<gene>
    <name evidence="1" type="ORF">A6X21_04770</name>
</gene>
<dbReference type="Proteomes" id="UP000094828">
    <property type="component" value="Unassembled WGS sequence"/>
</dbReference>
<sequence length="300" mass="34650">MTFEKLLRMYRFEEALALYDAYYERMADLGEKRAHLGDALPIAWVPLIFHCTYFDNLKGILNDGKLRPSEEKSYVALTELPVTELTRFRSLRPKPFEIAIGFPRALLESKGLYQPAYLKHATQEVKDKFKDAPSGYVELSDDLGALHEVRIPGPLPIDDAVWVLSAKRNEDTRKLDLPELKPLRDLGVAVSYWHPSHQQGMIREPVFRRVKRNEEGHLVSLESVGKHYLPEMDNYVEREINPPAGKSFNLRFPKELRPDTLADGWEGPFSKYEMAAFCYEELKKKFPGRIGEVQPRIVME</sequence>
<keyword evidence="2" id="KW-1185">Reference proteome</keyword>
<accession>A0A1C3ENZ2</accession>
<dbReference type="EMBL" id="LYDR01000039">
    <property type="protein sequence ID" value="ODA34954.1"/>
    <property type="molecule type" value="Genomic_DNA"/>
</dbReference>
<proteinExistence type="predicted"/>
<dbReference type="STRING" id="1841610.A6X21_04770"/>
<evidence type="ECO:0000313" key="2">
    <source>
        <dbReference type="Proteomes" id="UP000094828"/>
    </source>
</evidence>
<name>A0A1C3ENZ2_9PLAN</name>
<protein>
    <submittedName>
        <fullName evidence="1">Uncharacterized protein</fullName>
    </submittedName>
</protein>
<comment type="caution">
    <text evidence="1">The sequence shown here is derived from an EMBL/GenBank/DDBJ whole genome shotgun (WGS) entry which is preliminary data.</text>
</comment>